<feature type="compositionally biased region" description="Low complexity" evidence="3">
    <location>
        <begin position="32"/>
        <end position="46"/>
    </location>
</feature>
<feature type="compositionally biased region" description="Basic and acidic residues" evidence="3">
    <location>
        <begin position="47"/>
        <end position="58"/>
    </location>
</feature>
<organism evidence="6 7">
    <name type="scientific">Streptomyces phyllanthi</name>
    <dbReference type="NCBI Taxonomy" id="1803180"/>
    <lineage>
        <taxon>Bacteria</taxon>
        <taxon>Bacillati</taxon>
        <taxon>Actinomycetota</taxon>
        <taxon>Actinomycetes</taxon>
        <taxon>Kitasatosporales</taxon>
        <taxon>Streptomycetaceae</taxon>
        <taxon>Streptomyces</taxon>
    </lineage>
</organism>
<evidence type="ECO:0000256" key="3">
    <source>
        <dbReference type="SAM" id="MobiDB-lite"/>
    </source>
</evidence>
<gene>
    <name evidence="6" type="ORF">FNH04_32140</name>
</gene>
<feature type="compositionally biased region" description="Low complexity" evidence="3">
    <location>
        <begin position="596"/>
        <end position="609"/>
    </location>
</feature>
<dbReference type="InterPro" id="IPR042837">
    <property type="entry name" value="PTX3"/>
</dbReference>
<evidence type="ECO:0000259" key="5">
    <source>
        <dbReference type="SMART" id="SM00560"/>
    </source>
</evidence>
<keyword evidence="7" id="KW-1185">Reference proteome</keyword>
<dbReference type="Pfam" id="PF13385">
    <property type="entry name" value="Laminin_G_3"/>
    <property type="match status" value="2"/>
</dbReference>
<feature type="region of interest" description="Disordered" evidence="3">
    <location>
        <begin position="517"/>
        <end position="614"/>
    </location>
</feature>
<feature type="domain" description="LamG-like jellyroll fold" evidence="5">
    <location>
        <begin position="1056"/>
        <end position="1211"/>
    </location>
</feature>
<feature type="compositionally biased region" description="Low complexity" evidence="3">
    <location>
        <begin position="280"/>
        <end position="307"/>
    </location>
</feature>
<dbReference type="OrthoDB" id="176279at2"/>
<evidence type="ECO:0000313" key="6">
    <source>
        <dbReference type="EMBL" id="MPY44390.1"/>
    </source>
</evidence>
<evidence type="ECO:0000256" key="4">
    <source>
        <dbReference type="SAM" id="SignalP"/>
    </source>
</evidence>
<keyword evidence="1 4" id="KW-0732">Signal</keyword>
<dbReference type="SUPFAM" id="SSF49899">
    <property type="entry name" value="Concanavalin A-like lectins/glucanases"/>
    <property type="match status" value="2"/>
</dbReference>
<dbReference type="GO" id="GO:0006955">
    <property type="term" value="P:immune response"/>
    <property type="evidence" value="ECO:0007669"/>
    <property type="project" value="InterPro"/>
</dbReference>
<proteinExistence type="predicted"/>
<dbReference type="Proteomes" id="UP000326979">
    <property type="component" value="Unassembled WGS sequence"/>
</dbReference>
<feature type="region of interest" description="Disordered" evidence="3">
    <location>
        <begin position="26"/>
        <end position="119"/>
    </location>
</feature>
<accession>A0A5N8WA75</accession>
<dbReference type="Gene3D" id="2.60.120.200">
    <property type="match status" value="2"/>
</dbReference>
<feature type="chain" id="PRO_5024914497" evidence="4">
    <location>
        <begin position="23"/>
        <end position="1227"/>
    </location>
</feature>
<evidence type="ECO:0000256" key="2">
    <source>
        <dbReference type="ARBA" id="ARBA00023157"/>
    </source>
</evidence>
<dbReference type="InterPro" id="IPR006558">
    <property type="entry name" value="LamG-like"/>
</dbReference>
<sequence>MRGAMTVASAVLVLTGAIPAQAVTETDTATRTKTGADSGADTGDSGRSADEQARGKEFWEDDPVAEATAEQRASKKAVESGKPVEVGELTSASSRVIARPDGTFTAEASASPERVRKDGEWTDVDTTLVRRADGSLAPRAAEDIRLSGGGDGEPLARLVTGGKEYAVSSPWALPKPEIEGASAVYRSVLPDVDLAVQVHPDGFTYHLVVHTRAAAADPALKKISFPVETRGLSVRTDGSGAATFVDGSGHAVVSSGTALMWDAGTEAGAAKTKPATWKNASAGGSSSSRAASTEAASTEAASTEAASTEAVADALSAGARSRTAVMDTRVTGDALSIVPDQEFLGDSATSYPVVLDPPAVKSSLTGWTTLWSDSPGTSFWKTKHALGVGYDAFVDNKKARSLFQFDTRKVAGKKILNATFTPYAIWSANCDKKNIDLYRTSGINSSITWSDNDKALKWYAKVDTVSAAKGHSSACPDGDIEFDATAAVAHTAKAKDTLTTLGLRASESDPIAWKQFMSPLDPDATSSRKPRLSITYVTPPSSKPSSVKMSDPKVSCSASSSPAVIRDTTPRLTATPTSGDASNSSLRPNFELYKGTSTSPTSLKPSTWTDSGTAGTAQTAALDQNVVHKFRARTEYKYSWKGDTHSLFGPWSGYCFFKVDSKGPPMPTVISPLYQECEGTTCEAADPERGSVGMTGTFKVIANATDVRRYDWWLNGVKLGSKTFTGNTLVYDIEAAPDKRLTNTLRVQTFDAAGNPSATRDYLFKVAKGADPVASWKLDDGSGTTAADGSGKDRPLTLTSASWTDKARLGGGLRGNGTSVSGSTATAVLDTTNSFTVSAWVRLTGKSRNSTVASQSGTRAGSFQIYYSSTYDKWIFNRYSADVDSPVITRAVSRKPPVVGAWTHLMGVYDNNRKQIRLYVNGQLQAATEYTTPWAANGPFEVGRMKGAGQLTDYFAGDLDQVQVWNRVVFDNELWAVSNAENPETGQPESELLAHWGFDESSGTTAADATGRGNTLTLQPGATLTATDDPAHGTVLSLDAAQFGRGTSPVSLDESGSYTLAGWVNLGDGFLDDTTTAHSPTVFSHPGAKRNTFRLWYRQEAGESVGDWNFGRYETDVIGGPAAGVASDEVNAPSGWVHVVGVFDSVNQSVKLYVSGQRQGDEDGVLSEETFESTGPLMVGAARRHDNGEWGNALPGRLDDLRVYAGVLSEAEITQLATVDEPPVPVE</sequence>
<feature type="region of interest" description="Disordered" evidence="3">
    <location>
        <begin position="270"/>
        <end position="307"/>
    </location>
</feature>
<feature type="compositionally biased region" description="Low complexity" evidence="3">
    <location>
        <begin position="537"/>
        <end position="555"/>
    </location>
</feature>
<keyword evidence="2" id="KW-1015">Disulfide bond</keyword>
<feature type="signal peptide" evidence="4">
    <location>
        <begin position="1"/>
        <end position="22"/>
    </location>
</feature>
<comment type="caution">
    <text evidence="6">The sequence shown here is derived from an EMBL/GenBank/DDBJ whole genome shotgun (WGS) entry which is preliminary data.</text>
</comment>
<feature type="domain" description="LamG-like jellyroll fold" evidence="5">
    <location>
        <begin position="833"/>
        <end position="972"/>
    </location>
</feature>
<dbReference type="AlphaFoldDB" id="A0A5N8WA75"/>
<evidence type="ECO:0000256" key="1">
    <source>
        <dbReference type="ARBA" id="ARBA00022729"/>
    </source>
</evidence>
<dbReference type="InterPro" id="IPR013320">
    <property type="entry name" value="ConA-like_dom_sf"/>
</dbReference>
<dbReference type="PANTHER" id="PTHR46943">
    <property type="entry name" value="PENTRAXIN-RELATED PROTEIN PTX3"/>
    <property type="match status" value="1"/>
</dbReference>
<dbReference type="PANTHER" id="PTHR46943:SF1">
    <property type="entry name" value="PENTRAXIN-RELATED PROTEIN PTX3"/>
    <property type="match status" value="1"/>
</dbReference>
<protein>
    <submittedName>
        <fullName evidence="6">LamG domain-containing protein</fullName>
    </submittedName>
</protein>
<dbReference type="EMBL" id="VJZE01000318">
    <property type="protein sequence ID" value="MPY44390.1"/>
    <property type="molecule type" value="Genomic_DNA"/>
</dbReference>
<feature type="compositionally biased region" description="Polar residues" evidence="3">
    <location>
        <begin position="570"/>
        <end position="587"/>
    </location>
</feature>
<reference evidence="6 7" key="1">
    <citation type="submission" date="2019-07" db="EMBL/GenBank/DDBJ databases">
        <title>New species of Amycolatopsis and Streptomyces.</title>
        <authorList>
            <person name="Duangmal K."/>
            <person name="Teo W.F.A."/>
            <person name="Lipun K."/>
        </authorList>
    </citation>
    <scope>NUCLEOTIDE SEQUENCE [LARGE SCALE GENOMIC DNA]</scope>
    <source>
        <strain evidence="6 7">TISTR 2346</strain>
    </source>
</reference>
<evidence type="ECO:0000313" key="7">
    <source>
        <dbReference type="Proteomes" id="UP000326979"/>
    </source>
</evidence>
<dbReference type="SMART" id="SM00560">
    <property type="entry name" value="LamGL"/>
    <property type="match status" value="2"/>
</dbReference>
<name>A0A5N8WA75_9ACTN</name>